<comment type="similarity">
    <text evidence="6">Belongs to the glycosyl hydrolase 5 (cellulase A) family.</text>
</comment>
<dbReference type="Gene3D" id="3.20.20.80">
    <property type="entry name" value="Glycosidases"/>
    <property type="match status" value="1"/>
</dbReference>
<gene>
    <name evidence="9" type="ORF">F130042H8_01780</name>
</gene>
<feature type="repeat" description="Cell wall-binding" evidence="5">
    <location>
        <begin position="44"/>
        <end position="64"/>
    </location>
</feature>
<evidence type="ECO:0000256" key="1">
    <source>
        <dbReference type="ARBA" id="ARBA00022729"/>
    </source>
</evidence>
<dbReference type="PANTHER" id="PTHR31297">
    <property type="entry name" value="GLUCAN ENDO-1,6-BETA-GLUCOSIDASE B"/>
    <property type="match status" value="1"/>
</dbReference>
<dbReference type="InterPro" id="IPR050386">
    <property type="entry name" value="Glycosyl_hydrolase_5"/>
</dbReference>
<proteinExistence type="inferred from homology"/>
<dbReference type="EMBL" id="BAABXL010000001">
    <property type="protein sequence ID" value="GAA6267118.1"/>
    <property type="molecule type" value="Genomic_DNA"/>
</dbReference>
<evidence type="ECO:0000256" key="7">
    <source>
        <dbReference type="SAM" id="SignalP"/>
    </source>
</evidence>
<evidence type="ECO:0000259" key="8">
    <source>
        <dbReference type="Pfam" id="PF00150"/>
    </source>
</evidence>
<dbReference type="InterPro" id="IPR001547">
    <property type="entry name" value="Glyco_hydro_5"/>
</dbReference>
<keyword evidence="1 7" id="KW-0732">Signal</keyword>
<dbReference type="PANTHER" id="PTHR31297:SF17">
    <property type="entry name" value="ENDOGLUCANASE"/>
    <property type="match status" value="1"/>
</dbReference>
<evidence type="ECO:0000313" key="9">
    <source>
        <dbReference type="EMBL" id="GAA6267118.1"/>
    </source>
</evidence>
<dbReference type="RefSeq" id="WP_178301299.1">
    <property type="nucleotide sequence ID" value="NZ_BAABXL010000001.1"/>
</dbReference>
<reference evidence="9 10" key="1">
    <citation type="submission" date="2024-04" db="EMBL/GenBank/DDBJ databases">
        <title>Defined microbial consortia suppress multidrug-resistant proinflammatory Enterobacteriaceae via ecological control.</title>
        <authorList>
            <person name="Furuichi M."/>
            <person name="Kawaguchi T."/>
            <person name="Pust M."/>
            <person name="Yasuma K."/>
            <person name="Plichta D."/>
            <person name="Hasegawa N."/>
            <person name="Ohya T."/>
            <person name="Bhattarai S."/>
            <person name="Sasajima S."/>
            <person name="Aoto Y."/>
            <person name="Tuganbaev T."/>
            <person name="Yaginuma M."/>
            <person name="Ueda M."/>
            <person name="Okahashi N."/>
            <person name="Amafuji K."/>
            <person name="Kiridooshi Y."/>
            <person name="Sugita K."/>
            <person name="Strazar M."/>
            <person name="Skelly A."/>
            <person name="Suda W."/>
            <person name="Hattori M."/>
            <person name="Nakamoto N."/>
            <person name="Caballero S."/>
            <person name="Norman J."/>
            <person name="Olle B."/>
            <person name="Tanoue T."/>
            <person name="Arita M."/>
            <person name="Bucci V."/>
            <person name="Atarashi K."/>
            <person name="Xavier R."/>
            <person name="Honda K."/>
        </authorList>
    </citation>
    <scope>NUCLEOTIDE SEQUENCE [LARGE SCALE GENOMIC DNA]</scope>
    <source>
        <strain evidence="10">f13</strain>
    </source>
</reference>
<evidence type="ECO:0000256" key="3">
    <source>
        <dbReference type="ARBA" id="ARBA00022801"/>
    </source>
</evidence>
<keyword evidence="3 6" id="KW-0378">Hydrolase</keyword>
<dbReference type="Gene3D" id="2.10.270.10">
    <property type="entry name" value="Cholin Binding"/>
    <property type="match status" value="1"/>
</dbReference>
<dbReference type="SUPFAM" id="SSF69360">
    <property type="entry name" value="Cell wall binding repeat"/>
    <property type="match status" value="1"/>
</dbReference>
<feature type="signal peptide" evidence="7">
    <location>
        <begin position="1"/>
        <end position="23"/>
    </location>
</feature>
<evidence type="ECO:0000313" key="10">
    <source>
        <dbReference type="Proteomes" id="UP001600894"/>
    </source>
</evidence>
<evidence type="ECO:0000256" key="6">
    <source>
        <dbReference type="RuleBase" id="RU361153"/>
    </source>
</evidence>
<feature type="domain" description="Glycoside hydrolase family 5" evidence="8">
    <location>
        <begin position="121"/>
        <end position="351"/>
    </location>
</feature>
<accession>A0ABQ0ASZ7</accession>
<dbReference type="SUPFAM" id="SSF51445">
    <property type="entry name" value="(Trans)glycosidases"/>
    <property type="match status" value="1"/>
</dbReference>
<evidence type="ECO:0000256" key="4">
    <source>
        <dbReference type="ARBA" id="ARBA00023295"/>
    </source>
</evidence>
<keyword evidence="4 6" id="KW-0326">Glycosidase</keyword>
<sequence length="390" mass="43917">MKKRTFAVCLAAIQLALSFSSYAGQWQQDQNGWKYKTDSGDHMKSTWYQDSDSRWYYFGPDGYMKSSTMTPDGYVVGSDGAWIEPLGKSGDQAVSPWFYQSMLGKGLDVTWSEFPKQTASYSEQMVKDFKAAGVSHVRIRVKDDISAELLASLDQQINDCLNNGIIPILAYQAHAFKENPCQETMDHVTAWWTAMAEHYQDSSHLLAFDLMIEASDAVNQLPEALNQLYEQTVSAIRQTNPSRIVIISPRLRSDPYYLHELKIPSAHNGYLMAEWHFYASGPDKVNEKKKWTTGTDEEKKLITDKINAALSWQAQTGVPTWVGAWMPGNYNKGNSYSAEEQTAFASYMTSALTAAHIPFAVNADTKYYDAKQQEWISDMQPVAAAIFSGR</sequence>
<comment type="caution">
    <text evidence="9">The sequence shown here is derived from an EMBL/GenBank/DDBJ whole genome shotgun (WGS) entry which is preliminary data.</text>
</comment>
<dbReference type="InterPro" id="IPR017853">
    <property type="entry name" value="GH"/>
</dbReference>
<dbReference type="PROSITE" id="PS51170">
    <property type="entry name" value="CW"/>
    <property type="match status" value="1"/>
</dbReference>
<feature type="chain" id="PRO_5046577430" description="Glycoside hydrolase family 5 domain-containing protein" evidence="7">
    <location>
        <begin position="24"/>
        <end position="390"/>
    </location>
</feature>
<evidence type="ECO:0000256" key="2">
    <source>
        <dbReference type="ARBA" id="ARBA00022737"/>
    </source>
</evidence>
<dbReference type="Pfam" id="PF19085">
    <property type="entry name" value="Choline_bind_2"/>
    <property type="match status" value="1"/>
</dbReference>
<evidence type="ECO:0000256" key="5">
    <source>
        <dbReference type="PROSITE-ProRule" id="PRU00591"/>
    </source>
</evidence>
<name>A0ABQ0ASZ7_9FIRM</name>
<dbReference type="InterPro" id="IPR018337">
    <property type="entry name" value="Cell_wall/Cho-bd_repeat"/>
</dbReference>
<dbReference type="Proteomes" id="UP001600894">
    <property type="component" value="Unassembled WGS sequence"/>
</dbReference>
<keyword evidence="10" id="KW-1185">Reference proteome</keyword>
<dbReference type="Pfam" id="PF00150">
    <property type="entry name" value="Cellulase"/>
    <property type="match status" value="1"/>
</dbReference>
<protein>
    <recommendedName>
        <fullName evidence="8">Glycoside hydrolase family 5 domain-containing protein</fullName>
    </recommendedName>
</protein>
<organism evidence="9 10">
    <name type="scientific">Enterocloster alcoholdehydrogenati</name>
    <dbReference type="NCBI Taxonomy" id="2547410"/>
    <lineage>
        <taxon>Bacteria</taxon>
        <taxon>Bacillati</taxon>
        <taxon>Bacillota</taxon>
        <taxon>Clostridia</taxon>
        <taxon>Lachnospirales</taxon>
        <taxon>Lachnospiraceae</taxon>
        <taxon>Enterocloster</taxon>
    </lineage>
</organism>
<keyword evidence="2" id="KW-0677">Repeat</keyword>